<evidence type="ECO:0000256" key="8">
    <source>
        <dbReference type="ARBA" id="ARBA00051925"/>
    </source>
</evidence>
<keyword evidence="3" id="KW-0949">S-adenosyl-L-methionine</keyword>
<proteinExistence type="predicted"/>
<evidence type="ECO:0000313" key="15">
    <source>
        <dbReference type="EMBL" id="MPW25098.1"/>
    </source>
</evidence>
<dbReference type="EC" id="1.3.98.7" evidence="9"/>
<dbReference type="InterPro" id="IPR050377">
    <property type="entry name" value="Radical_SAM_PqqE_MftC-like"/>
</dbReference>
<keyword evidence="2" id="KW-0004">4Fe-4S</keyword>
<dbReference type="RefSeq" id="WP_152802231.1">
    <property type="nucleotide sequence ID" value="NZ_WHNX01000005.1"/>
</dbReference>
<dbReference type="EMBL" id="WHNX01000005">
    <property type="protein sequence ID" value="MPW25098.1"/>
    <property type="molecule type" value="Genomic_DNA"/>
</dbReference>
<dbReference type="InterPro" id="IPR058240">
    <property type="entry name" value="rSAM_sf"/>
</dbReference>
<evidence type="ECO:0000256" key="11">
    <source>
        <dbReference type="ARBA" id="ARBA00074337"/>
    </source>
</evidence>
<evidence type="ECO:0000256" key="13">
    <source>
        <dbReference type="ARBA" id="ARBA00079192"/>
    </source>
</evidence>
<evidence type="ECO:0000256" key="7">
    <source>
        <dbReference type="ARBA" id="ARBA00051525"/>
    </source>
</evidence>
<keyword evidence="6" id="KW-0411">Iron-sulfur</keyword>
<dbReference type="CDD" id="cd01335">
    <property type="entry name" value="Radical_SAM"/>
    <property type="match status" value="1"/>
</dbReference>
<evidence type="ECO:0000256" key="5">
    <source>
        <dbReference type="ARBA" id="ARBA00023004"/>
    </source>
</evidence>
<dbReference type="CDD" id="cd21123">
    <property type="entry name" value="SPASM_MftC-like"/>
    <property type="match status" value="1"/>
</dbReference>
<dbReference type="PANTHER" id="PTHR11228:SF7">
    <property type="entry name" value="PQQA PEPTIDE CYCLASE"/>
    <property type="match status" value="1"/>
</dbReference>
<evidence type="ECO:0000256" key="1">
    <source>
        <dbReference type="ARBA" id="ARBA00001966"/>
    </source>
</evidence>
<gene>
    <name evidence="15" type="ORF">GC105_04760</name>
</gene>
<protein>
    <recommendedName>
        <fullName evidence="11">Mycofactocin maturase MftC</fullName>
        <ecNumber evidence="9">1.3.98.7</ecNumber>
        <ecNumber evidence="10">4.1.99.26</ecNumber>
    </recommendedName>
    <alternativeName>
        <fullName evidence="13">[Mycofactocin precursor peptide]-pyrrolidinone derivative synthase</fullName>
    </alternativeName>
    <alternativeName>
        <fullName evidence="12">[Mycofactocin precursor peptide]-tyrosine decarboxylase</fullName>
    </alternativeName>
</protein>
<dbReference type="EC" id="4.1.99.26" evidence="10"/>
<evidence type="ECO:0000256" key="10">
    <source>
        <dbReference type="ARBA" id="ARBA00066804"/>
    </source>
</evidence>
<evidence type="ECO:0000256" key="4">
    <source>
        <dbReference type="ARBA" id="ARBA00022723"/>
    </source>
</evidence>
<evidence type="ECO:0000256" key="12">
    <source>
        <dbReference type="ARBA" id="ARBA00077306"/>
    </source>
</evidence>
<keyword evidence="16" id="KW-1185">Reference proteome</keyword>
<dbReference type="Proteomes" id="UP000440004">
    <property type="component" value="Unassembled WGS sequence"/>
</dbReference>
<comment type="cofactor">
    <cofactor evidence="1">
        <name>[4Fe-4S] cluster</name>
        <dbReference type="ChEBI" id="CHEBI:49883"/>
    </cofactor>
</comment>
<dbReference type="Pfam" id="PF04055">
    <property type="entry name" value="Radical_SAM"/>
    <property type="match status" value="1"/>
</dbReference>
<dbReference type="NCBIfam" id="TIGR04085">
    <property type="entry name" value="rSAM_more_4Fe4S"/>
    <property type="match status" value="1"/>
</dbReference>
<dbReference type="GO" id="GO:0046872">
    <property type="term" value="F:metal ion binding"/>
    <property type="evidence" value="ECO:0007669"/>
    <property type="project" value="UniProtKB-KW"/>
</dbReference>
<dbReference type="Gene3D" id="3.20.20.70">
    <property type="entry name" value="Aldolase class I"/>
    <property type="match status" value="1"/>
</dbReference>
<comment type="catalytic activity">
    <reaction evidence="8">
        <text>[mycofactocin precursor peptide]-C-terminal glycyl-N-{[2-(4-hydroxyphenyl)ethenyl]-3-methylbutanamide} + AH2 + S-adenosyl-L-methionine = [mycofactocin precursor peptide]-C-terminal glycyl-N-{5-[(4-hydroxyphenyl)methyl]-4,4-dimethyl-2-oxopyrrolidin-3-yl}acetamide + 5'-deoxyadenosine + L-methionine + A + H(+)</text>
        <dbReference type="Rhea" id="RHEA:65500"/>
        <dbReference type="Rhea" id="RHEA-COMP:16816"/>
        <dbReference type="Rhea" id="RHEA-COMP:16818"/>
        <dbReference type="ChEBI" id="CHEBI:13193"/>
        <dbReference type="ChEBI" id="CHEBI:15378"/>
        <dbReference type="ChEBI" id="CHEBI:17319"/>
        <dbReference type="ChEBI" id="CHEBI:17499"/>
        <dbReference type="ChEBI" id="CHEBI:57844"/>
        <dbReference type="ChEBI" id="CHEBI:59789"/>
        <dbReference type="ChEBI" id="CHEBI:156517"/>
        <dbReference type="ChEBI" id="CHEBI:156518"/>
        <dbReference type="EC" id="4.1.99.26"/>
    </reaction>
</comment>
<dbReference type="InterPro" id="IPR017200">
    <property type="entry name" value="PqqE-like"/>
</dbReference>
<dbReference type="FunFam" id="3.20.20.70:FF:000188">
    <property type="entry name" value="Mycofactocin radical SAM maturase MftC"/>
    <property type="match status" value="1"/>
</dbReference>
<evidence type="ECO:0000256" key="6">
    <source>
        <dbReference type="ARBA" id="ARBA00023014"/>
    </source>
</evidence>
<dbReference type="GO" id="GO:0051539">
    <property type="term" value="F:4 iron, 4 sulfur cluster binding"/>
    <property type="evidence" value="ECO:0007669"/>
    <property type="project" value="UniProtKB-KW"/>
</dbReference>
<accession>A0A6A7K6M0</accession>
<sequence>MISFSKLLLEREHFGDSLRYDPKSKNQLRGTTEGKGPVVVWNCTRACNLKCRHCYAEASQSKTCGELTTIEAKSFMDSLVVYKVPVLLFSGGEPLLRRDIFELIEYGKEIGIRMVISTNGTLIDKEKALRIKELGVSYVGISLDGIGKVNDTFRGVQGAYEKAFSGFKNCKEVNQKTGLRLTLSRTTYKELSVIFDFIESEKISRVCFYHLAYSGRGSQIKDEDLTPEEKRKALDYIIEKTIDFGERNIKTEILTVDNHCDGIYLYNYMENKNKQKAEEILKLLTINGGNRSGIALSSVDWEGNVYIDQFTRSISVGNIKQNTFGDIWNGKENTFLQELRTRKNYLKGRCKNCKWIDQCSGNLRARALSTGDFWGSDPACYLSDEEIGIGEVGVSC</sequence>
<dbReference type="GO" id="GO:0003824">
    <property type="term" value="F:catalytic activity"/>
    <property type="evidence" value="ECO:0007669"/>
    <property type="project" value="InterPro"/>
</dbReference>
<comment type="catalytic activity">
    <reaction evidence="7">
        <text>[mycofactocin precursor peptide]-C-terminal glycyl-L-valyl-L-tyrosine + S-adenosyl-L-methionine = [mycofactocin precursor peptide]-C-terminal glycyl-N-{[2-(4-hydroxyphenyl)ethenyl]-3-methylbutanamide} + 5'-deoxyadenosine + L-methionine + CO2</text>
        <dbReference type="Rhea" id="RHEA:65492"/>
        <dbReference type="Rhea" id="RHEA-COMP:16815"/>
        <dbReference type="Rhea" id="RHEA-COMP:16816"/>
        <dbReference type="ChEBI" id="CHEBI:16526"/>
        <dbReference type="ChEBI" id="CHEBI:17319"/>
        <dbReference type="ChEBI" id="CHEBI:57844"/>
        <dbReference type="ChEBI" id="CHEBI:59789"/>
        <dbReference type="ChEBI" id="CHEBI:156515"/>
        <dbReference type="ChEBI" id="CHEBI:156517"/>
        <dbReference type="EC" id="1.3.98.7"/>
    </reaction>
</comment>
<evidence type="ECO:0000259" key="14">
    <source>
        <dbReference type="PROSITE" id="PS51918"/>
    </source>
</evidence>
<evidence type="ECO:0000313" key="16">
    <source>
        <dbReference type="Proteomes" id="UP000440004"/>
    </source>
</evidence>
<dbReference type="SFLD" id="SFLDS00029">
    <property type="entry name" value="Radical_SAM"/>
    <property type="match status" value="1"/>
</dbReference>
<reference evidence="15 16" key="1">
    <citation type="submission" date="2019-10" db="EMBL/GenBank/DDBJ databases">
        <title>Alkalibaculum tamaniensis sp.nov., a new alkaliphilic acetogen, isolated on methoxylated aromatics from a mud volcano.</title>
        <authorList>
            <person name="Khomyakova M.A."/>
            <person name="Merkel A.Y."/>
            <person name="Bonch-Osmolovskaya E.A."/>
            <person name="Slobodkin A.I."/>
        </authorList>
    </citation>
    <scope>NUCLEOTIDE SEQUENCE [LARGE SCALE GENOMIC DNA]</scope>
    <source>
        <strain evidence="15 16">M08DMB</strain>
    </source>
</reference>
<dbReference type="InterPro" id="IPR023885">
    <property type="entry name" value="4Fe4S-binding_SPASM_dom"/>
</dbReference>
<dbReference type="InterPro" id="IPR007197">
    <property type="entry name" value="rSAM"/>
</dbReference>
<dbReference type="SFLD" id="SFLDG01386">
    <property type="entry name" value="main_SPASM_domain-containing"/>
    <property type="match status" value="1"/>
</dbReference>
<evidence type="ECO:0000256" key="3">
    <source>
        <dbReference type="ARBA" id="ARBA00022691"/>
    </source>
</evidence>
<organism evidence="15 16">
    <name type="scientific">Alkalibaculum sporogenes</name>
    <dbReference type="NCBI Taxonomy" id="2655001"/>
    <lineage>
        <taxon>Bacteria</taxon>
        <taxon>Bacillati</taxon>
        <taxon>Bacillota</taxon>
        <taxon>Clostridia</taxon>
        <taxon>Eubacteriales</taxon>
        <taxon>Eubacteriaceae</taxon>
        <taxon>Alkalibaculum</taxon>
    </lineage>
</organism>
<keyword evidence="4" id="KW-0479">Metal-binding</keyword>
<evidence type="ECO:0000256" key="9">
    <source>
        <dbReference type="ARBA" id="ARBA00066739"/>
    </source>
</evidence>
<name>A0A6A7K6M0_9FIRM</name>
<dbReference type="SFLD" id="SFLDG01067">
    <property type="entry name" value="SPASM/twitch_domain_containing"/>
    <property type="match status" value="1"/>
</dbReference>
<comment type="caution">
    <text evidence="15">The sequence shown here is derived from an EMBL/GenBank/DDBJ whole genome shotgun (WGS) entry which is preliminary data.</text>
</comment>
<dbReference type="Pfam" id="PF13186">
    <property type="entry name" value="SPASM"/>
    <property type="match status" value="1"/>
</dbReference>
<evidence type="ECO:0000256" key="2">
    <source>
        <dbReference type="ARBA" id="ARBA00022485"/>
    </source>
</evidence>
<dbReference type="GO" id="GO:0006783">
    <property type="term" value="P:heme biosynthetic process"/>
    <property type="evidence" value="ECO:0007669"/>
    <property type="project" value="TreeGrafter"/>
</dbReference>
<dbReference type="PROSITE" id="PS51918">
    <property type="entry name" value="RADICAL_SAM"/>
    <property type="match status" value="1"/>
</dbReference>
<feature type="domain" description="Radical SAM core" evidence="14">
    <location>
        <begin position="33"/>
        <end position="243"/>
    </location>
</feature>
<dbReference type="InterPro" id="IPR013785">
    <property type="entry name" value="Aldolase_TIM"/>
</dbReference>
<dbReference type="AlphaFoldDB" id="A0A6A7K6M0"/>
<dbReference type="PIRSF" id="PIRSF037420">
    <property type="entry name" value="PQQ_syn_pqqE"/>
    <property type="match status" value="1"/>
</dbReference>
<dbReference type="SUPFAM" id="SSF102114">
    <property type="entry name" value="Radical SAM enzymes"/>
    <property type="match status" value="1"/>
</dbReference>
<keyword evidence="5" id="KW-0408">Iron</keyword>
<dbReference type="PANTHER" id="PTHR11228">
    <property type="entry name" value="RADICAL SAM DOMAIN PROTEIN"/>
    <property type="match status" value="1"/>
</dbReference>